<name>A0A6J4SG91_9SPHN</name>
<feature type="signal peptide" evidence="1">
    <location>
        <begin position="1"/>
        <end position="29"/>
    </location>
</feature>
<protein>
    <submittedName>
        <fullName evidence="2">Uncharacterized protein</fullName>
    </submittedName>
</protein>
<accession>A0A6J4SG91</accession>
<keyword evidence="1" id="KW-0732">Signal</keyword>
<dbReference type="AlphaFoldDB" id="A0A6J4SG91"/>
<evidence type="ECO:0000313" key="2">
    <source>
        <dbReference type="EMBL" id="CAA9498574.1"/>
    </source>
</evidence>
<evidence type="ECO:0000256" key="1">
    <source>
        <dbReference type="SAM" id="SignalP"/>
    </source>
</evidence>
<reference evidence="2" key="1">
    <citation type="submission" date="2020-02" db="EMBL/GenBank/DDBJ databases">
        <authorList>
            <person name="Meier V. D."/>
        </authorList>
    </citation>
    <scope>NUCLEOTIDE SEQUENCE</scope>
    <source>
        <strain evidence="2">AVDCRST_MAG44</strain>
    </source>
</reference>
<sequence>MRTPAARSRRLPKWRKLAIAAAMMTVATATTGQTVLPKEVPPSAKFLPAPEKVMRPEHAAVIAAALRKMEDAKTPLAALPALDAALDKLGEPTPIRGLVQYWRAGILMANNHADAEAAIEESIRLLPDYSAPLIAAAAVYDYANQPGRGADYCLGASRIDPASTRKMDDYEVNNLLRRLHFAGQSRRADAVSPRLLEIGWMGSALGSASSLAMSAMKERTRWE</sequence>
<gene>
    <name evidence="2" type="ORF">AVDCRST_MAG44-616</name>
</gene>
<dbReference type="EMBL" id="CADCVY010000047">
    <property type="protein sequence ID" value="CAA9498574.1"/>
    <property type="molecule type" value="Genomic_DNA"/>
</dbReference>
<feature type="chain" id="PRO_5026801668" evidence="1">
    <location>
        <begin position="30"/>
        <end position="223"/>
    </location>
</feature>
<organism evidence="2">
    <name type="scientific">uncultured Sphingomonas sp</name>
    <dbReference type="NCBI Taxonomy" id="158754"/>
    <lineage>
        <taxon>Bacteria</taxon>
        <taxon>Pseudomonadati</taxon>
        <taxon>Pseudomonadota</taxon>
        <taxon>Alphaproteobacteria</taxon>
        <taxon>Sphingomonadales</taxon>
        <taxon>Sphingomonadaceae</taxon>
        <taxon>Sphingomonas</taxon>
        <taxon>environmental samples</taxon>
    </lineage>
</organism>
<proteinExistence type="predicted"/>